<dbReference type="InterPro" id="IPR002110">
    <property type="entry name" value="Ankyrin_rpt"/>
</dbReference>
<feature type="repeat" description="ANK" evidence="3">
    <location>
        <begin position="401"/>
        <end position="433"/>
    </location>
</feature>
<feature type="region of interest" description="Disordered" evidence="4">
    <location>
        <begin position="129"/>
        <end position="184"/>
    </location>
</feature>
<name>A0A0D2VJX6_CAPO3</name>
<feature type="region of interest" description="Disordered" evidence="4">
    <location>
        <begin position="94"/>
        <end position="116"/>
    </location>
</feature>
<sequence>MLGRLVLRSTALPVQARLTHRHHHQHQHHPSFIHHPSPPSAPSRRSFLSSAQADRPSSRPPVAAAGPAGSAAAKTLTAELEAPSSRQALRPTLADAHVKRSQPRVPPTASSSTSSSAAAVAAAASARKRASAQVPSIPLKPTPRDALTGSTTLNPADQSGSDSATSTLRSTIGNAPPDSDQHPKAYHLDKLRASPKRNERAIDKEVEAVHAAMALDSPLVSAMLQQDDARLAALLSEADLDAWRSKCDASQHVPGSTSLLDAIGAKCYPLARTILDALPKSGEAARQTVVQRYLNVTNYKNQSALRLAVSRGEVELASALFGAGAQAIPHQTTFVTLLMEAVWRNDKPMIELLLKRSDIPVDAVTHQGYSALRYAAAMSLPDVVDLLLQAGAQPDPSDPSSMSVPLVAAAGAGCLPAVQLLLVAGADVDLCDSNGRSALASAAALGYHEIVKTLIYAGATINPTVPPASKNGAPLIVPLHVAIFGGHVQVIQLLLAEGATCQPLTGSLEAPLPLVWATRYCKIAEIKALLEAKIFDVNACNSSSATALDDALQSRLATSEQVVDLLLQHGANAASENLLVLAAKSDSPAKVKRLVSAGAPVEESGAALAAAVQSLGSASSEIVTLLLGVHSERRISVPLAILQQLFHHSVKSQNVAKAKLLLGAGNLDVLLPIPPTKLPPLQVAVRAGNLAMVKLLCENGANVNELVPVSPKGTSAAVSSSSSSASSSSSPSSSAARDAYASTAGTRQTTALITSIQMKSDQVTAELLAHGANPNLAAAQGISPLMLAAEALSFPLVEMLLRAGADVLARDSHNRTVLMHAARSRAAGEAFAKVDRLIMDAINRAAPDATLAAKIGFDSSSNNKHGVAAHSQLTVLVDAIGSSQHKALDALLKTSTLSVDQHATLLHEAVKRNRVECVRALLDNGISPNARPPGRMGSALLVACEEGFLELVELLLQRGAHANAATDQGWTPLMAAAFQGNYGAVDLLVRHLTPGDLAAINVSGWTALQTAVNQGQLRTAKRLIEAGTSPDCQPSLLAPSPLWLAITNSNVSMIAMLLDCQAKVYRPGFRSLLEHAINSGNLNVIRMIWQANVANPTASDPFMSDALYLAVRRDAASTASLLVELGCNPAKVWPLVRSRRTRYSMMRTLAMLESRSPAPAKRIEA</sequence>
<keyword evidence="2 3" id="KW-0040">ANK repeat</keyword>
<protein>
    <submittedName>
        <fullName evidence="5">Uncharacterized protein</fullName>
    </submittedName>
</protein>
<feature type="compositionally biased region" description="Low complexity" evidence="4">
    <location>
        <begin position="42"/>
        <end position="70"/>
    </location>
</feature>
<feature type="compositionally biased region" description="Polar residues" evidence="4">
    <location>
        <begin position="148"/>
        <end position="173"/>
    </location>
</feature>
<dbReference type="Pfam" id="PF00023">
    <property type="entry name" value="Ank"/>
    <property type="match status" value="2"/>
</dbReference>
<evidence type="ECO:0000256" key="2">
    <source>
        <dbReference type="ARBA" id="ARBA00023043"/>
    </source>
</evidence>
<evidence type="ECO:0000256" key="1">
    <source>
        <dbReference type="ARBA" id="ARBA00022737"/>
    </source>
</evidence>
<evidence type="ECO:0000256" key="3">
    <source>
        <dbReference type="PROSITE-ProRule" id="PRU00023"/>
    </source>
</evidence>
<feature type="region of interest" description="Disordered" evidence="4">
    <location>
        <begin position="717"/>
        <end position="741"/>
    </location>
</feature>
<evidence type="ECO:0000313" key="5">
    <source>
        <dbReference type="EMBL" id="KJE90312.1"/>
    </source>
</evidence>
<dbReference type="PROSITE" id="PS50088">
    <property type="entry name" value="ANK_REPEAT"/>
    <property type="match status" value="9"/>
</dbReference>
<feature type="compositionally biased region" description="Basic residues" evidence="4">
    <location>
        <begin position="18"/>
        <end position="32"/>
    </location>
</feature>
<accession>A0A0D2VJX6</accession>
<dbReference type="AlphaFoldDB" id="A0A0D2VJX6"/>
<proteinExistence type="predicted"/>
<organism evidence="5 6">
    <name type="scientific">Capsaspora owczarzaki (strain ATCC 30864)</name>
    <dbReference type="NCBI Taxonomy" id="595528"/>
    <lineage>
        <taxon>Eukaryota</taxon>
        <taxon>Filasterea</taxon>
        <taxon>Capsaspora</taxon>
    </lineage>
</organism>
<keyword evidence="6" id="KW-1185">Reference proteome</keyword>
<dbReference type="RefSeq" id="XP_004364510.1">
    <property type="nucleotide sequence ID" value="XM_004364453.2"/>
</dbReference>
<dbReference type="PANTHER" id="PTHR24198">
    <property type="entry name" value="ANKYRIN REPEAT AND PROTEIN KINASE DOMAIN-CONTAINING PROTEIN"/>
    <property type="match status" value="1"/>
</dbReference>
<dbReference type="eggNOG" id="KOG4177">
    <property type="taxonomic scope" value="Eukaryota"/>
</dbReference>
<feature type="repeat" description="ANK" evidence="3">
    <location>
        <begin position="901"/>
        <end position="933"/>
    </location>
</feature>
<feature type="repeat" description="ANK" evidence="3">
    <location>
        <begin position="1003"/>
        <end position="1035"/>
    </location>
</feature>
<dbReference type="STRING" id="595528.A0A0D2VJX6"/>
<dbReference type="InParanoid" id="A0A0D2VJX6"/>
<dbReference type="PANTHER" id="PTHR24198:SF165">
    <property type="entry name" value="ANKYRIN REPEAT-CONTAINING PROTEIN-RELATED"/>
    <property type="match status" value="1"/>
</dbReference>
<dbReference type="Gene3D" id="1.25.40.20">
    <property type="entry name" value="Ankyrin repeat-containing domain"/>
    <property type="match status" value="5"/>
</dbReference>
<feature type="repeat" description="ANK" evidence="3">
    <location>
        <begin position="434"/>
        <end position="462"/>
    </location>
</feature>
<dbReference type="PROSITE" id="PS50297">
    <property type="entry name" value="ANK_REP_REGION"/>
    <property type="match status" value="7"/>
</dbReference>
<gene>
    <name evidence="5" type="ORF">CAOG_001642</name>
</gene>
<feature type="repeat" description="ANK" evidence="3">
    <location>
        <begin position="935"/>
        <end position="967"/>
    </location>
</feature>
<feature type="region of interest" description="Disordered" evidence="4">
    <location>
        <begin position="18"/>
        <end position="70"/>
    </location>
</feature>
<dbReference type="SMART" id="SM00248">
    <property type="entry name" value="ANK"/>
    <property type="match status" value="19"/>
</dbReference>
<feature type="repeat" description="ANK" evidence="3">
    <location>
        <begin position="478"/>
        <end position="499"/>
    </location>
</feature>
<dbReference type="OrthoDB" id="10252328at2759"/>
<feature type="repeat" description="ANK" evidence="3">
    <location>
        <begin position="367"/>
        <end position="399"/>
    </location>
</feature>
<dbReference type="Proteomes" id="UP000008743">
    <property type="component" value="Unassembled WGS sequence"/>
</dbReference>
<reference evidence="6" key="1">
    <citation type="submission" date="2011-02" db="EMBL/GenBank/DDBJ databases">
        <title>The Genome Sequence of Capsaspora owczarzaki ATCC 30864.</title>
        <authorList>
            <person name="Russ C."/>
            <person name="Cuomo C."/>
            <person name="Burger G."/>
            <person name="Gray M.W."/>
            <person name="Holland P.W.H."/>
            <person name="King N."/>
            <person name="Lang F.B.F."/>
            <person name="Roger A.J."/>
            <person name="Ruiz-Trillo I."/>
            <person name="Young S.K."/>
            <person name="Zeng Q."/>
            <person name="Gargeya S."/>
            <person name="Alvarado L."/>
            <person name="Berlin A."/>
            <person name="Chapman S.B."/>
            <person name="Chen Z."/>
            <person name="Freedman E."/>
            <person name="Gellesch M."/>
            <person name="Goldberg J."/>
            <person name="Griggs A."/>
            <person name="Gujja S."/>
            <person name="Heilman E."/>
            <person name="Heiman D."/>
            <person name="Howarth C."/>
            <person name="Mehta T."/>
            <person name="Neiman D."/>
            <person name="Pearson M."/>
            <person name="Roberts A."/>
            <person name="Saif S."/>
            <person name="Shea T."/>
            <person name="Shenoy N."/>
            <person name="Sisk P."/>
            <person name="Stolte C."/>
            <person name="Sykes S."/>
            <person name="White J."/>
            <person name="Yandava C."/>
            <person name="Haas B."/>
            <person name="Nusbaum C."/>
            <person name="Birren B."/>
        </authorList>
    </citation>
    <scope>NUCLEOTIDE SEQUENCE</scope>
    <source>
        <strain evidence="6">ATCC 30864</strain>
    </source>
</reference>
<dbReference type="InterPro" id="IPR036770">
    <property type="entry name" value="Ankyrin_rpt-contain_sf"/>
</dbReference>
<dbReference type="PhylomeDB" id="A0A0D2VJX6"/>
<evidence type="ECO:0000256" key="4">
    <source>
        <dbReference type="SAM" id="MobiDB-lite"/>
    </source>
</evidence>
<keyword evidence="1" id="KW-0677">Repeat</keyword>
<evidence type="ECO:0000313" key="6">
    <source>
        <dbReference type="Proteomes" id="UP000008743"/>
    </source>
</evidence>
<feature type="repeat" description="ANK" evidence="3">
    <location>
        <begin position="780"/>
        <end position="812"/>
    </location>
</feature>
<dbReference type="OMA" id="RCIHRIN"/>
<dbReference type="SUPFAM" id="SSF48403">
    <property type="entry name" value="Ankyrin repeat"/>
    <property type="match status" value="3"/>
</dbReference>
<dbReference type="Pfam" id="PF12796">
    <property type="entry name" value="Ank_2"/>
    <property type="match status" value="5"/>
</dbReference>
<feature type="repeat" description="ANK" evidence="3">
    <location>
        <begin position="676"/>
        <end position="704"/>
    </location>
</feature>
<dbReference type="EMBL" id="KE346361">
    <property type="protein sequence ID" value="KJE90312.1"/>
    <property type="molecule type" value="Genomic_DNA"/>
</dbReference>